<feature type="chain" id="PRO_5045793610" evidence="2">
    <location>
        <begin position="26"/>
        <end position="198"/>
    </location>
</feature>
<comment type="caution">
    <text evidence="3">The sequence shown here is derived from an EMBL/GenBank/DDBJ whole genome shotgun (WGS) entry which is preliminary data.</text>
</comment>
<dbReference type="Proteomes" id="UP001501697">
    <property type="component" value="Unassembled WGS sequence"/>
</dbReference>
<evidence type="ECO:0000313" key="3">
    <source>
        <dbReference type="EMBL" id="GAA3643724.1"/>
    </source>
</evidence>
<name>A0ABP7AZR7_9MICO</name>
<evidence type="ECO:0000256" key="2">
    <source>
        <dbReference type="SAM" id="SignalP"/>
    </source>
</evidence>
<evidence type="ECO:0000256" key="1">
    <source>
        <dbReference type="SAM" id="MobiDB-lite"/>
    </source>
</evidence>
<protein>
    <submittedName>
        <fullName evidence="3">Uncharacterized protein</fullName>
    </submittedName>
</protein>
<keyword evidence="2" id="KW-0732">Signal</keyword>
<organism evidence="3 4">
    <name type="scientific">Microbacterium awajiense</name>
    <dbReference type="NCBI Taxonomy" id="415214"/>
    <lineage>
        <taxon>Bacteria</taxon>
        <taxon>Bacillati</taxon>
        <taxon>Actinomycetota</taxon>
        <taxon>Actinomycetes</taxon>
        <taxon>Micrococcales</taxon>
        <taxon>Microbacteriaceae</taxon>
        <taxon>Microbacterium</taxon>
    </lineage>
</organism>
<dbReference type="RefSeq" id="WP_344739912.1">
    <property type="nucleotide sequence ID" value="NZ_BAAAYU010000005.1"/>
</dbReference>
<keyword evidence="4" id="KW-1185">Reference proteome</keyword>
<dbReference type="PROSITE" id="PS51257">
    <property type="entry name" value="PROKAR_LIPOPROTEIN"/>
    <property type="match status" value="1"/>
</dbReference>
<reference evidence="4" key="1">
    <citation type="journal article" date="2019" name="Int. J. Syst. Evol. Microbiol.">
        <title>The Global Catalogue of Microorganisms (GCM) 10K type strain sequencing project: providing services to taxonomists for standard genome sequencing and annotation.</title>
        <authorList>
            <consortium name="The Broad Institute Genomics Platform"/>
            <consortium name="The Broad Institute Genome Sequencing Center for Infectious Disease"/>
            <person name="Wu L."/>
            <person name="Ma J."/>
        </authorList>
    </citation>
    <scope>NUCLEOTIDE SEQUENCE [LARGE SCALE GENOMIC DNA]</scope>
    <source>
        <strain evidence="4">JCM 16544</strain>
    </source>
</reference>
<feature type="region of interest" description="Disordered" evidence="1">
    <location>
        <begin position="58"/>
        <end position="105"/>
    </location>
</feature>
<dbReference type="EMBL" id="BAAAYU010000005">
    <property type="protein sequence ID" value="GAA3643724.1"/>
    <property type="molecule type" value="Genomic_DNA"/>
</dbReference>
<accession>A0ABP7AZR7</accession>
<sequence>MPSRRMPRIVAPVAAALLLAGCAPGGSTGDGADVPAEVAQRLDAIDAAVSAWQAAGDLESAQRSAEDARNLIEGPGGPDYGDGDGDGTVAGATEAGLLPGLGGEPGLAQPPLNDCVERDVLGGSWDDPQRRWDVFADTLAAWSPGNNTMPTLPSHPQRVVGWATLTLESGSLDEAHEYAGHARLHVDISRAAYESCPG</sequence>
<evidence type="ECO:0000313" key="4">
    <source>
        <dbReference type="Proteomes" id="UP001501697"/>
    </source>
</evidence>
<proteinExistence type="predicted"/>
<gene>
    <name evidence="3" type="ORF">GCM10022200_29600</name>
</gene>
<feature type="signal peptide" evidence="2">
    <location>
        <begin position="1"/>
        <end position="25"/>
    </location>
</feature>